<protein>
    <submittedName>
        <fullName evidence="1">SFRICE_015991</fullName>
    </submittedName>
</protein>
<gene>
    <name evidence="1" type="ORF">SFRICE_015991</name>
</gene>
<proteinExistence type="predicted"/>
<sequence length="309" mass="34426">MDLLDQNDTMASPKTVMKQGLSCVSDVTGSVFPIFPIPDSPTTLKFFTSKRPATHGWRLHADHLMVSNRCHPWTPETSEALQMRYRPFGGLEFQGCWGIGDWEDWGELRTTEKLSKNPKKPSNSLPDPEIKRVTPRLTVALATTSPRSRVRNLRVVGKSGIWKIAKVGIAPPAHSHNETQRKRCFTSVFAGKRAEGSPGDKQSPPPMDTRNTRGITSALPAFGGKDLSKFLSDSTEFGNVPGIWDLQHKLRYKRVAGLLEVRNLRVVEDSRIVKITEGGNWASGNLSHTTKHNASVVSRRFSFGPWTRT</sequence>
<evidence type="ECO:0000313" key="1">
    <source>
        <dbReference type="EMBL" id="SOQ47946.1"/>
    </source>
</evidence>
<dbReference type="AlphaFoldDB" id="A0A2H1W4R1"/>
<name>A0A2H1W4R1_SPOFR</name>
<reference evidence="1" key="1">
    <citation type="submission" date="2016-07" db="EMBL/GenBank/DDBJ databases">
        <authorList>
            <person name="Bretaudeau A."/>
        </authorList>
    </citation>
    <scope>NUCLEOTIDE SEQUENCE</scope>
    <source>
        <strain evidence="1">Rice</strain>
        <tissue evidence="1">Whole body</tissue>
    </source>
</reference>
<organism evidence="1">
    <name type="scientific">Spodoptera frugiperda</name>
    <name type="common">Fall armyworm</name>
    <dbReference type="NCBI Taxonomy" id="7108"/>
    <lineage>
        <taxon>Eukaryota</taxon>
        <taxon>Metazoa</taxon>
        <taxon>Ecdysozoa</taxon>
        <taxon>Arthropoda</taxon>
        <taxon>Hexapoda</taxon>
        <taxon>Insecta</taxon>
        <taxon>Pterygota</taxon>
        <taxon>Neoptera</taxon>
        <taxon>Endopterygota</taxon>
        <taxon>Lepidoptera</taxon>
        <taxon>Glossata</taxon>
        <taxon>Ditrysia</taxon>
        <taxon>Noctuoidea</taxon>
        <taxon>Noctuidae</taxon>
        <taxon>Amphipyrinae</taxon>
        <taxon>Spodoptera</taxon>
    </lineage>
</organism>
<accession>A0A2H1W4R1</accession>
<dbReference type="EMBL" id="ODYU01006262">
    <property type="protein sequence ID" value="SOQ47946.1"/>
    <property type="molecule type" value="Genomic_DNA"/>
</dbReference>